<evidence type="ECO:0000313" key="2">
    <source>
        <dbReference type="Proteomes" id="UP000054717"/>
    </source>
</evidence>
<dbReference type="AlphaFoldDB" id="A0A158KBH8"/>
<organism evidence="1 2">
    <name type="scientific">Caballeronia telluris</name>
    <dbReference type="NCBI Taxonomy" id="326475"/>
    <lineage>
        <taxon>Bacteria</taxon>
        <taxon>Pseudomonadati</taxon>
        <taxon>Pseudomonadota</taxon>
        <taxon>Betaproteobacteria</taxon>
        <taxon>Burkholderiales</taxon>
        <taxon>Burkholderiaceae</taxon>
        <taxon>Caballeronia</taxon>
    </lineage>
</organism>
<dbReference type="Proteomes" id="UP000054717">
    <property type="component" value="Unassembled WGS sequence"/>
</dbReference>
<reference evidence="1" key="1">
    <citation type="submission" date="2016-01" db="EMBL/GenBank/DDBJ databases">
        <authorList>
            <person name="Peeters Charlotte."/>
        </authorList>
    </citation>
    <scope>NUCLEOTIDE SEQUENCE</scope>
    <source>
        <strain evidence="1">LMG 22936</strain>
    </source>
</reference>
<keyword evidence="2" id="KW-1185">Reference proteome</keyword>
<sequence>MKTASLPSLRVDPELRQAAESVLLDGESLSSLMESSLRASVSRRQMQRDFVARGLQSRDRARSTGEYYDAAEVHGELEAMLVAAETKQRKR</sequence>
<comment type="caution">
    <text evidence="1">The sequence shown here is derived from an EMBL/GenBank/DDBJ whole genome shotgun (WGS) entry which is preliminary data.</text>
</comment>
<dbReference type="NCBIfam" id="NF041551">
    <property type="entry name" value="YlcI_YnfO_N"/>
    <property type="match status" value="1"/>
</dbReference>
<accession>A0A158KBH8</accession>
<gene>
    <name evidence="1" type="ORF">AWB66_05724</name>
</gene>
<proteinExistence type="predicted"/>
<protein>
    <submittedName>
        <fullName evidence="1">Prevent-host-death protein</fullName>
    </submittedName>
</protein>
<dbReference type="RefSeq" id="WP_087633445.1">
    <property type="nucleotide sequence ID" value="NZ_FCNZ02000037.1"/>
</dbReference>
<dbReference type="STRING" id="326475.AWB66_05724"/>
<name>A0A158KBH8_9BURK</name>
<evidence type="ECO:0000313" key="1">
    <source>
        <dbReference type="EMBL" id="SAL77890.1"/>
    </source>
</evidence>
<dbReference type="EMBL" id="FCNZ02000037">
    <property type="protein sequence ID" value="SAL77890.1"/>
    <property type="molecule type" value="Genomic_DNA"/>
</dbReference>